<comment type="caution">
    <text evidence="1">The sequence shown here is derived from an EMBL/GenBank/DDBJ whole genome shotgun (WGS) entry which is preliminary data.</text>
</comment>
<dbReference type="Proteomes" id="UP001227268">
    <property type="component" value="Unassembled WGS sequence"/>
</dbReference>
<name>A0ACC2VWK8_9TREE</name>
<evidence type="ECO:0000313" key="2">
    <source>
        <dbReference type="Proteomes" id="UP001227268"/>
    </source>
</evidence>
<dbReference type="EMBL" id="JASBWT010000007">
    <property type="protein sequence ID" value="KAJ9103171.1"/>
    <property type="molecule type" value="Genomic_DNA"/>
</dbReference>
<proteinExistence type="predicted"/>
<evidence type="ECO:0000313" key="1">
    <source>
        <dbReference type="EMBL" id="KAJ9103171.1"/>
    </source>
</evidence>
<keyword evidence="2" id="KW-1185">Reference proteome</keyword>
<reference evidence="1" key="1">
    <citation type="submission" date="2023-04" db="EMBL/GenBank/DDBJ databases">
        <title>Draft Genome sequencing of Naganishia species isolated from polar environments using Oxford Nanopore Technology.</title>
        <authorList>
            <person name="Leo P."/>
            <person name="Venkateswaran K."/>
        </authorList>
    </citation>
    <scope>NUCLEOTIDE SEQUENCE</scope>
    <source>
        <strain evidence="1">MNA-CCFEE 5423</strain>
    </source>
</reference>
<organism evidence="1 2">
    <name type="scientific">Naganishia friedmannii</name>
    <dbReference type="NCBI Taxonomy" id="89922"/>
    <lineage>
        <taxon>Eukaryota</taxon>
        <taxon>Fungi</taxon>
        <taxon>Dikarya</taxon>
        <taxon>Basidiomycota</taxon>
        <taxon>Agaricomycotina</taxon>
        <taxon>Tremellomycetes</taxon>
        <taxon>Filobasidiales</taxon>
        <taxon>Filobasidiaceae</taxon>
        <taxon>Naganishia</taxon>
    </lineage>
</organism>
<accession>A0ACC2VWK8</accession>
<protein>
    <submittedName>
        <fullName evidence="1">Uncharacterized protein</fullName>
    </submittedName>
</protein>
<gene>
    <name evidence="1" type="ORF">QFC21_002593</name>
</gene>
<sequence>MRKSDKKKLQTWYQWSRWFRHHYIDLGRVQELRRQCLYRELQPREDVLDYFDDKESLQPYVFPQGTEDRDLIEDIMKRMPEEWQLTFENAMTSKTIMEGFRHVLFRYGSGLKKPYTGNRRNFENQKKDPDERKPQSTQQVNNHTSHTNRDTGRRTTTREFVKTVNKPSVPSQPCYHCKGMHWSRDCPDRKTRTSIINAPSQQHLSPANAQQLPLNRW</sequence>